<name>G4N1Z3_PYRO7</name>
<sequence length="51" mass="5865">MYPESKPTITTRSQLGGSPTECDCTEDNGEWRFRPTRPMTILFSRQLLKMG</sequence>
<dbReference type="RefSeq" id="XP_003713110.1">
    <property type="nucleotide sequence ID" value="XM_003713062.1"/>
</dbReference>
<gene>
    <name evidence="2" type="ORF">MGG_16954</name>
</gene>
<accession>G4N1Z3</accession>
<dbReference type="GeneID" id="12986052"/>
<reference evidence="2 3" key="1">
    <citation type="journal article" date="2005" name="Nature">
        <title>The genome sequence of the rice blast fungus Magnaporthe grisea.</title>
        <authorList>
            <person name="Dean R.A."/>
            <person name="Talbot N.J."/>
            <person name="Ebbole D.J."/>
            <person name="Farman M.L."/>
            <person name="Mitchell T.K."/>
            <person name="Orbach M.J."/>
            <person name="Thon M."/>
            <person name="Kulkarni R."/>
            <person name="Xu J.R."/>
            <person name="Pan H."/>
            <person name="Read N.D."/>
            <person name="Lee Y.H."/>
            <person name="Carbone I."/>
            <person name="Brown D."/>
            <person name="Oh Y.Y."/>
            <person name="Donofrio N."/>
            <person name="Jeong J.S."/>
            <person name="Soanes D.M."/>
            <person name="Djonovic S."/>
            <person name="Kolomiets E."/>
            <person name="Rehmeyer C."/>
            <person name="Li W."/>
            <person name="Harding M."/>
            <person name="Kim S."/>
            <person name="Lebrun M.H."/>
            <person name="Bohnert H."/>
            <person name="Coughlan S."/>
            <person name="Butler J."/>
            <person name="Calvo S."/>
            <person name="Ma L.J."/>
            <person name="Nicol R."/>
            <person name="Purcell S."/>
            <person name="Nusbaum C."/>
            <person name="Galagan J.E."/>
            <person name="Birren B.W."/>
        </authorList>
    </citation>
    <scope>NUCLEOTIDE SEQUENCE [LARGE SCALE GENOMIC DNA]</scope>
    <source>
        <strain evidence="3">70-15 / ATCC MYA-4617 / FGSC 8958</strain>
    </source>
</reference>
<dbReference type="EMBL" id="CM001233">
    <property type="protein sequence ID" value="EHA53303.1"/>
    <property type="molecule type" value="Genomic_DNA"/>
</dbReference>
<dbReference type="Proteomes" id="UP000009058">
    <property type="component" value="Chromosome 3"/>
</dbReference>
<protein>
    <submittedName>
        <fullName evidence="2">Uncharacterized protein</fullName>
    </submittedName>
</protein>
<dbReference type="VEuPathDB" id="FungiDB:MGG_16954"/>
<feature type="compositionally biased region" description="Polar residues" evidence="1">
    <location>
        <begin position="7"/>
        <end position="17"/>
    </location>
</feature>
<dbReference type="AlphaFoldDB" id="G4N1Z3"/>
<evidence type="ECO:0000313" key="3">
    <source>
        <dbReference type="Proteomes" id="UP000009058"/>
    </source>
</evidence>
<organism evidence="2 3">
    <name type="scientific">Pyricularia oryzae (strain 70-15 / ATCC MYA-4617 / FGSC 8958)</name>
    <name type="common">Rice blast fungus</name>
    <name type="synonym">Magnaporthe oryzae</name>
    <dbReference type="NCBI Taxonomy" id="242507"/>
    <lineage>
        <taxon>Eukaryota</taxon>
        <taxon>Fungi</taxon>
        <taxon>Dikarya</taxon>
        <taxon>Ascomycota</taxon>
        <taxon>Pezizomycotina</taxon>
        <taxon>Sordariomycetes</taxon>
        <taxon>Sordariomycetidae</taxon>
        <taxon>Magnaporthales</taxon>
        <taxon>Pyriculariaceae</taxon>
        <taxon>Pyricularia</taxon>
    </lineage>
</organism>
<dbReference type="OrthoDB" id="10351112at2759"/>
<evidence type="ECO:0000313" key="2">
    <source>
        <dbReference type="EMBL" id="EHA53303.1"/>
    </source>
</evidence>
<reference key="2">
    <citation type="submission" date="2011-05" db="EMBL/GenBank/DDBJ databases">
        <title>The Genome Sequence of Magnaporthe oryzae 70-15.</title>
        <authorList>
            <consortium name="The Broad Institute Genome Sequencing Platform"/>
            <person name="Ma L.-J."/>
            <person name="Dead R."/>
            <person name="Young S.K."/>
            <person name="Zeng Q."/>
            <person name="Gargeya S."/>
            <person name="Fitzgerald M."/>
            <person name="Haas B."/>
            <person name="Abouelleil A."/>
            <person name="Alvarado L."/>
            <person name="Arachchi H.M."/>
            <person name="Berlin A."/>
            <person name="Brown A."/>
            <person name="Chapman S.B."/>
            <person name="Chen Z."/>
            <person name="Dunbar C."/>
            <person name="Freedman E."/>
            <person name="Gearin G."/>
            <person name="Gellesch M."/>
            <person name="Goldberg J."/>
            <person name="Griggs A."/>
            <person name="Gujja S."/>
            <person name="Heiman D."/>
            <person name="Howarth C."/>
            <person name="Larson L."/>
            <person name="Lui A."/>
            <person name="MacDonald P.J.P."/>
            <person name="Mehta T."/>
            <person name="Montmayeur A."/>
            <person name="Murphy C."/>
            <person name="Neiman D."/>
            <person name="Pearson M."/>
            <person name="Priest M."/>
            <person name="Roberts A."/>
            <person name="Saif S."/>
            <person name="Shea T."/>
            <person name="Shenoy N."/>
            <person name="Sisk P."/>
            <person name="Stolte C."/>
            <person name="Sykes S."/>
            <person name="Yandava C."/>
            <person name="Wortman J."/>
            <person name="Nusbaum C."/>
            <person name="Birren B."/>
        </authorList>
    </citation>
    <scope>NUCLEOTIDE SEQUENCE</scope>
    <source>
        <strain>70-15</strain>
    </source>
</reference>
<feature type="region of interest" description="Disordered" evidence="1">
    <location>
        <begin position="1"/>
        <end position="29"/>
    </location>
</feature>
<evidence type="ECO:0000256" key="1">
    <source>
        <dbReference type="SAM" id="MobiDB-lite"/>
    </source>
</evidence>
<dbReference type="InParanoid" id="G4N1Z3"/>
<dbReference type="KEGG" id="mgr:MGG_16954"/>
<proteinExistence type="predicted"/>
<keyword evidence="3" id="KW-1185">Reference proteome</keyword>
<dbReference type="HOGENOM" id="CLU_3106875_0_0_1"/>